<dbReference type="Gene3D" id="3.40.50.10540">
    <property type="entry name" value="Crotonobetainyl-coa:carnitine coa-transferase, domain 1"/>
    <property type="match status" value="1"/>
</dbReference>
<keyword evidence="1 2" id="KW-0808">Transferase</keyword>
<dbReference type="PANTHER" id="PTHR48207:SF3">
    <property type="entry name" value="SUCCINATE--HYDROXYMETHYLGLUTARATE COA-TRANSFERASE"/>
    <property type="match status" value="1"/>
</dbReference>
<dbReference type="Pfam" id="PF02515">
    <property type="entry name" value="CoA_transf_3"/>
    <property type="match status" value="1"/>
</dbReference>
<dbReference type="InterPro" id="IPR003673">
    <property type="entry name" value="CoA-Trfase_fam_III"/>
</dbReference>
<dbReference type="InterPro" id="IPR023606">
    <property type="entry name" value="CoA-Trfase_III_dom_1_sf"/>
</dbReference>
<name>A0A368DNJ0_9PROT</name>
<dbReference type="InterPro" id="IPR044855">
    <property type="entry name" value="CoA-Trfase_III_dom3_sf"/>
</dbReference>
<protein>
    <submittedName>
        <fullName evidence="2">CoA transferase</fullName>
    </submittedName>
</protein>
<dbReference type="InterPro" id="IPR050483">
    <property type="entry name" value="CoA-transferase_III_domain"/>
</dbReference>
<evidence type="ECO:0000313" key="3">
    <source>
        <dbReference type="Proteomes" id="UP000253570"/>
    </source>
</evidence>
<accession>A0A368DNJ0</accession>
<dbReference type="Gene3D" id="3.30.1540.10">
    <property type="entry name" value="formyl-coa transferase, domain 3"/>
    <property type="match status" value="1"/>
</dbReference>
<dbReference type="GO" id="GO:0008410">
    <property type="term" value="F:CoA-transferase activity"/>
    <property type="evidence" value="ECO:0007669"/>
    <property type="project" value="TreeGrafter"/>
</dbReference>
<comment type="caution">
    <text evidence="2">The sequence shown here is derived from an EMBL/GenBank/DDBJ whole genome shotgun (WGS) entry which is preliminary data.</text>
</comment>
<dbReference type="EMBL" id="QOQD01000007">
    <property type="protein sequence ID" value="RCL73390.1"/>
    <property type="molecule type" value="Genomic_DNA"/>
</dbReference>
<reference evidence="2 3" key="1">
    <citation type="journal article" date="2018" name="Microbiome">
        <title>Fine metagenomic profile of the Mediterranean stratified and mixed water columns revealed by assembly and recruitment.</title>
        <authorList>
            <person name="Haro-Moreno J.M."/>
            <person name="Lopez-Perez M."/>
            <person name="De La Torre J.R."/>
            <person name="Picazo A."/>
            <person name="Camacho A."/>
            <person name="Rodriguez-Valera F."/>
        </authorList>
    </citation>
    <scope>NUCLEOTIDE SEQUENCE [LARGE SCALE GENOMIC DNA]</scope>
    <source>
        <strain evidence="2">MED-G57</strain>
    </source>
</reference>
<sequence length="395" mass="42994">MSRPLEGIKILEFGNFIAGPFCGMLLADMGAEVIKIEPLTGDMSRAIPPLIDGVSAAFMTLNRNKKSIVLDLKSPRGKSIAKALIKETHALVENNRPGVMDRLGLAIDDVKKINSNIVYTSVSGFGQSGPLKNRAGINLIIEALSGTLSVMGQVGEIPPRPGLQTADILGAMFATYATLSGLIGQIQNRGGRYSDVALMEASIASAVWETTEYLSSGTIPQQLGHSHRASAPYQLFKTKDSKYIAIGAPNDGHFKKLLHILHLEILLDDIKYSTYSSRKENEKTLVPLVADKILNWNSNELEIVLTENGIPCGCVRDYAQALNDNHSIERELVIEKKDPEMGKIKMIRNPVVMDEGGPIINSLAPNLGQHTLEILKTIGIDNTEYEKLILDGITL</sequence>
<evidence type="ECO:0000313" key="2">
    <source>
        <dbReference type="EMBL" id="RCL73390.1"/>
    </source>
</evidence>
<gene>
    <name evidence="2" type="ORF">DBW71_03830</name>
</gene>
<dbReference type="PANTHER" id="PTHR48207">
    <property type="entry name" value="SUCCINATE--HYDROXYMETHYLGLUTARATE COA-TRANSFERASE"/>
    <property type="match status" value="1"/>
</dbReference>
<proteinExistence type="predicted"/>
<dbReference type="AlphaFoldDB" id="A0A368DNJ0"/>
<dbReference type="SUPFAM" id="SSF89796">
    <property type="entry name" value="CoA-transferase family III (CaiB/BaiF)"/>
    <property type="match status" value="1"/>
</dbReference>
<evidence type="ECO:0000256" key="1">
    <source>
        <dbReference type="ARBA" id="ARBA00022679"/>
    </source>
</evidence>
<organism evidence="2 3">
    <name type="scientific">PS1 clade bacterium</name>
    <dbReference type="NCBI Taxonomy" id="2175152"/>
    <lineage>
        <taxon>Bacteria</taxon>
        <taxon>Pseudomonadati</taxon>
        <taxon>Pseudomonadota</taxon>
        <taxon>Alphaproteobacteria</taxon>
        <taxon>PS1 clade</taxon>
    </lineage>
</organism>
<dbReference type="Proteomes" id="UP000253570">
    <property type="component" value="Unassembled WGS sequence"/>
</dbReference>